<organism evidence="1 2">
    <name type="scientific">Paramecium primaurelia</name>
    <dbReference type="NCBI Taxonomy" id="5886"/>
    <lineage>
        <taxon>Eukaryota</taxon>
        <taxon>Sar</taxon>
        <taxon>Alveolata</taxon>
        <taxon>Ciliophora</taxon>
        <taxon>Intramacronucleata</taxon>
        <taxon>Oligohymenophorea</taxon>
        <taxon>Peniculida</taxon>
        <taxon>Parameciidae</taxon>
        <taxon>Paramecium</taxon>
    </lineage>
</organism>
<comment type="caution">
    <text evidence="1">The sequence shown here is derived from an EMBL/GenBank/DDBJ whole genome shotgun (WGS) entry which is preliminary data.</text>
</comment>
<sequence length="148" mass="17698">MNNYEIGIQRFIEKIREQIRLKEKEYLQIEKALIHKIVHKSPQPARTLDLRPNYFLDVSIKPKHVKPKSNPNNLKTFDEMEPDVLPYLLQPLQTQNHKINKRISLKIPTTVSEQSKKQEKIENLHLRQFYRNCTPKKWTVESSDEIQI</sequence>
<protein>
    <submittedName>
        <fullName evidence="1">Uncharacterized protein</fullName>
    </submittedName>
</protein>
<dbReference type="Proteomes" id="UP000688137">
    <property type="component" value="Unassembled WGS sequence"/>
</dbReference>
<name>A0A8S1PF26_PARPR</name>
<gene>
    <name evidence="1" type="ORF">PPRIM_AZ9-3.1.T1170022</name>
</gene>
<evidence type="ECO:0000313" key="2">
    <source>
        <dbReference type="Proteomes" id="UP000688137"/>
    </source>
</evidence>
<keyword evidence="2" id="KW-1185">Reference proteome</keyword>
<dbReference type="EMBL" id="CAJJDM010000120">
    <property type="protein sequence ID" value="CAD8101912.1"/>
    <property type="molecule type" value="Genomic_DNA"/>
</dbReference>
<accession>A0A8S1PF26</accession>
<reference evidence="1" key="1">
    <citation type="submission" date="2021-01" db="EMBL/GenBank/DDBJ databases">
        <authorList>
            <consortium name="Genoscope - CEA"/>
            <person name="William W."/>
        </authorList>
    </citation>
    <scope>NUCLEOTIDE SEQUENCE</scope>
</reference>
<evidence type="ECO:0000313" key="1">
    <source>
        <dbReference type="EMBL" id="CAD8101912.1"/>
    </source>
</evidence>
<dbReference type="AlphaFoldDB" id="A0A8S1PF26"/>
<dbReference type="OMA" id="CTPKKWT"/>
<proteinExistence type="predicted"/>